<feature type="domain" description="ABC transmembrane type-1" evidence="8">
    <location>
        <begin position="95"/>
        <end position="296"/>
    </location>
</feature>
<evidence type="ECO:0000256" key="7">
    <source>
        <dbReference type="RuleBase" id="RU363032"/>
    </source>
</evidence>
<dbReference type="STRING" id="1612624.ADU59_09980"/>
<dbReference type="PROSITE" id="PS50928">
    <property type="entry name" value="ABC_TM1"/>
    <property type="match status" value="1"/>
</dbReference>
<comment type="caution">
    <text evidence="9">The sequence shown here is derived from an EMBL/GenBank/DDBJ whole genome shotgun (WGS) entry which is preliminary data.</text>
</comment>
<accession>A0A1C7P380</accession>
<keyword evidence="3" id="KW-1003">Cell membrane</keyword>
<dbReference type="Pfam" id="PF00528">
    <property type="entry name" value="BPD_transp_1"/>
    <property type="match status" value="1"/>
</dbReference>
<dbReference type="Proteomes" id="UP000093111">
    <property type="component" value="Unassembled WGS sequence"/>
</dbReference>
<sequence length="306" mass="32731">MIFLMMRRLVQTALILFGVAAITFLLLYALPADPARMIAGRSATAQTVANIRHELGLDQPLLAQFWTYLKGLAEGNLGRSYAQKTDVGALIAARLPATLILMAAGIFVEVVLGLLLGVIAAVRRGGPVDRFVMMASFVGVSAPQFVAALLLLYVFAVTLAWFPMSGFGTFAHVILPATTLGILGAGWYARMVRSAMIDVLNQDYVRTARAKGLSSARIIFRHALPNALLPVIAMIGIDIGQFMSGVVVVEAVYGWPGIGQLAWQAIQQVDIPIIMGVTLVSALAIVLGNLVADVIAPLIDPRIRAR</sequence>
<evidence type="ECO:0000256" key="4">
    <source>
        <dbReference type="ARBA" id="ARBA00022692"/>
    </source>
</evidence>
<protein>
    <submittedName>
        <fullName evidence="9">Glutathione ABC transporter permease</fullName>
    </submittedName>
</protein>
<dbReference type="InterPro" id="IPR035906">
    <property type="entry name" value="MetI-like_sf"/>
</dbReference>
<evidence type="ECO:0000256" key="1">
    <source>
        <dbReference type="ARBA" id="ARBA00004651"/>
    </source>
</evidence>
<feature type="transmembrane region" description="Helical" evidence="7">
    <location>
        <begin position="167"/>
        <end position="189"/>
    </location>
</feature>
<feature type="transmembrane region" description="Helical" evidence="7">
    <location>
        <begin position="273"/>
        <end position="299"/>
    </location>
</feature>
<keyword evidence="2 7" id="KW-0813">Transport</keyword>
<evidence type="ECO:0000256" key="6">
    <source>
        <dbReference type="ARBA" id="ARBA00023136"/>
    </source>
</evidence>
<dbReference type="GO" id="GO:0055085">
    <property type="term" value="P:transmembrane transport"/>
    <property type="evidence" value="ECO:0007669"/>
    <property type="project" value="InterPro"/>
</dbReference>
<dbReference type="SUPFAM" id="SSF161098">
    <property type="entry name" value="MetI-like"/>
    <property type="match status" value="1"/>
</dbReference>
<evidence type="ECO:0000256" key="5">
    <source>
        <dbReference type="ARBA" id="ARBA00022989"/>
    </source>
</evidence>
<feature type="transmembrane region" description="Helical" evidence="7">
    <location>
        <begin position="227"/>
        <end position="253"/>
    </location>
</feature>
<comment type="subcellular location">
    <subcellularLocation>
        <location evidence="1 7">Cell membrane</location>
        <topology evidence="1 7">Multi-pass membrane protein</topology>
    </subcellularLocation>
</comment>
<dbReference type="PANTHER" id="PTHR43163:SF6">
    <property type="entry name" value="DIPEPTIDE TRANSPORT SYSTEM PERMEASE PROTEIN DPPB-RELATED"/>
    <property type="match status" value="1"/>
</dbReference>
<dbReference type="AlphaFoldDB" id="A0A1C7P380"/>
<dbReference type="RefSeq" id="WP_068953938.1">
    <property type="nucleotide sequence ID" value="NZ_LGLV01000006.1"/>
</dbReference>
<organism evidence="9 10">
    <name type="scientific">Pararhizobium polonicum</name>
    <dbReference type="NCBI Taxonomy" id="1612624"/>
    <lineage>
        <taxon>Bacteria</taxon>
        <taxon>Pseudomonadati</taxon>
        <taxon>Pseudomonadota</taxon>
        <taxon>Alphaproteobacteria</taxon>
        <taxon>Hyphomicrobiales</taxon>
        <taxon>Rhizobiaceae</taxon>
        <taxon>Rhizobium/Agrobacterium group</taxon>
        <taxon>Pararhizobium</taxon>
    </lineage>
</organism>
<evidence type="ECO:0000256" key="2">
    <source>
        <dbReference type="ARBA" id="ARBA00022448"/>
    </source>
</evidence>
<dbReference type="PANTHER" id="PTHR43163">
    <property type="entry name" value="DIPEPTIDE TRANSPORT SYSTEM PERMEASE PROTEIN DPPB-RELATED"/>
    <property type="match status" value="1"/>
</dbReference>
<evidence type="ECO:0000256" key="3">
    <source>
        <dbReference type="ARBA" id="ARBA00022475"/>
    </source>
</evidence>
<reference evidence="9 10" key="1">
    <citation type="journal article" date="2016" name="Syst. Appl. Microbiol.">
        <title>Pararhizobium polonicum sp. nov. isolated from tumors on stone fruit rootstocks.</title>
        <authorList>
            <person name="Pulawska J."/>
            <person name="Kuzmanovic N."/>
            <person name="Willems A."/>
            <person name="Pothier J.F."/>
        </authorList>
    </citation>
    <scope>NUCLEOTIDE SEQUENCE [LARGE SCALE GENOMIC DNA]</scope>
    <source>
        <strain evidence="9 10">F5.1</strain>
    </source>
</reference>
<dbReference type="Gene3D" id="1.10.3720.10">
    <property type="entry name" value="MetI-like"/>
    <property type="match status" value="1"/>
</dbReference>
<gene>
    <name evidence="9" type="ORF">ADU59_09980</name>
</gene>
<dbReference type="OrthoDB" id="9807402at2"/>
<feature type="transmembrane region" description="Helical" evidence="7">
    <location>
        <begin position="99"/>
        <end position="122"/>
    </location>
</feature>
<keyword evidence="4 7" id="KW-0812">Transmembrane</keyword>
<keyword evidence="6 7" id="KW-0472">Membrane</keyword>
<dbReference type="GO" id="GO:0005886">
    <property type="term" value="C:plasma membrane"/>
    <property type="evidence" value="ECO:0007669"/>
    <property type="project" value="UniProtKB-SubCell"/>
</dbReference>
<dbReference type="InterPro" id="IPR000515">
    <property type="entry name" value="MetI-like"/>
</dbReference>
<dbReference type="CDD" id="cd06261">
    <property type="entry name" value="TM_PBP2"/>
    <property type="match status" value="1"/>
</dbReference>
<comment type="similarity">
    <text evidence="7">Belongs to the binding-protein-dependent transport system permease family.</text>
</comment>
<name>A0A1C7P380_9HYPH</name>
<evidence type="ECO:0000259" key="8">
    <source>
        <dbReference type="PROSITE" id="PS50928"/>
    </source>
</evidence>
<evidence type="ECO:0000313" key="9">
    <source>
        <dbReference type="EMBL" id="OBZ95689.1"/>
    </source>
</evidence>
<evidence type="ECO:0000313" key="10">
    <source>
        <dbReference type="Proteomes" id="UP000093111"/>
    </source>
</evidence>
<dbReference type="InterPro" id="IPR045621">
    <property type="entry name" value="BPD_transp_1_N"/>
</dbReference>
<proteinExistence type="inferred from homology"/>
<keyword evidence="5 7" id="KW-1133">Transmembrane helix</keyword>
<dbReference type="EMBL" id="LGLV01000006">
    <property type="protein sequence ID" value="OBZ95689.1"/>
    <property type="molecule type" value="Genomic_DNA"/>
</dbReference>
<dbReference type="PATRIC" id="fig|1612624.7.peg.3544"/>
<keyword evidence="10" id="KW-1185">Reference proteome</keyword>
<dbReference type="Pfam" id="PF19300">
    <property type="entry name" value="BPD_transp_1_N"/>
    <property type="match status" value="1"/>
</dbReference>
<feature type="transmembrane region" description="Helical" evidence="7">
    <location>
        <begin position="134"/>
        <end position="161"/>
    </location>
</feature>